<protein>
    <recommendedName>
        <fullName evidence="3">DUF4440 domain-containing protein</fullName>
    </recommendedName>
</protein>
<dbReference type="STRING" id="1150600.ADIARSV_1685"/>
<reference evidence="1 2" key="1">
    <citation type="journal article" date="2013" name="Genome Announc.">
        <title>Draft Genome Sequence of Arcticibacter svalbardensis Strain MN12-7T, a Member of the Family Sphingobacteriaceae Isolated from an Arctic Soil Sample.</title>
        <authorList>
            <person name="Shivaji S."/>
            <person name="Ara S."/>
            <person name="Prasad S."/>
            <person name="Manasa B.P."/>
            <person name="Begum Z."/>
            <person name="Singh A."/>
            <person name="Kumar Pinnaka A."/>
        </authorList>
    </citation>
    <scope>NUCLEOTIDE SEQUENCE [LARGE SCALE GENOMIC DNA]</scope>
    <source>
        <strain evidence="1 2">MN12-7</strain>
    </source>
</reference>
<dbReference type="AlphaFoldDB" id="R9GTN7"/>
<dbReference type="Proteomes" id="UP000014174">
    <property type="component" value="Unassembled WGS sequence"/>
</dbReference>
<organism evidence="1 2">
    <name type="scientific">Arcticibacter svalbardensis MN12-7</name>
    <dbReference type="NCBI Taxonomy" id="1150600"/>
    <lineage>
        <taxon>Bacteria</taxon>
        <taxon>Pseudomonadati</taxon>
        <taxon>Bacteroidota</taxon>
        <taxon>Sphingobacteriia</taxon>
        <taxon>Sphingobacteriales</taxon>
        <taxon>Sphingobacteriaceae</taxon>
        <taxon>Arcticibacter</taxon>
    </lineage>
</organism>
<dbReference type="RefSeq" id="WP_016194921.1">
    <property type="nucleotide sequence ID" value="NZ_AQPN01000063.1"/>
</dbReference>
<accession>R9GTN7</accession>
<name>R9GTN7_9SPHI</name>
<dbReference type="EMBL" id="AQPN01000063">
    <property type="protein sequence ID" value="EOR95197.1"/>
    <property type="molecule type" value="Genomic_DNA"/>
</dbReference>
<sequence>MENDILLQEIDHAHLLAKEALKKKDFKSYAENFSNDLKYKQLNGLTINKTKLVNDIAVYFKRVISSSSDYKRITFQVVDDKIIERLVQKSQISLKIFIFFSKKWTIEREGIYEWEKNNGKWEIIRVEIIKEKVY</sequence>
<dbReference type="OrthoDB" id="764870at2"/>
<keyword evidence="2" id="KW-1185">Reference proteome</keyword>
<evidence type="ECO:0000313" key="1">
    <source>
        <dbReference type="EMBL" id="EOR95197.1"/>
    </source>
</evidence>
<comment type="caution">
    <text evidence="1">The sequence shown here is derived from an EMBL/GenBank/DDBJ whole genome shotgun (WGS) entry which is preliminary data.</text>
</comment>
<dbReference type="eggNOG" id="ENOG502ZRAZ">
    <property type="taxonomic scope" value="Bacteria"/>
</dbReference>
<proteinExistence type="predicted"/>
<gene>
    <name evidence="1" type="ORF">ADIARSV_1685</name>
</gene>
<evidence type="ECO:0000313" key="2">
    <source>
        <dbReference type="Proteomes" id="UP000014174"/>
    </source>
</evidence>
<evidence type="ECO:0008006" key="3">
    <source>
        <dbReference type="Google" id="ProtNLM"/>
    </source>
</evidence>